<evidence type="ECO:0000256" key="5">
    <source>
        <dbReference type="ARBA" id="ARBA00022741"/>
    </source>
</evidence>
<evidence type="ECO:0000259" key="11">
    <source>
        <dbReference type="PROSITE" id="PS50893"/>
    </source>
</evidence>
<feature type="transmembrane region" description="Helical" evidence="10">
    <location>
        <begin position="1038"/>
        <end position="1058"/>
    </location>
</feature>
<feature type="transmembrane region" description="Helical" evidence="10">
    <location>
        <begin position="1004"/>
        <end position="1026"/>
    </location>
</feature>
<accession>A0A6L2PTC5</accession>
<dbReference type="InterPro" id="IPR027417">
    <property type="entry name" value="P-loop_NTPase"/>
</dbReference>
<keyword evidence="7 10" id="KW-1133">Transmembrane helix</keyword>
<keyword evidence="4" id="KW-0677">Repeat</keyword>
<feature type="domain" description="ABC transporter" evidence="11">
    <location>
        <begin position="1105"/>
        <end position="1339"/>
    </location>
</feature>
<dbReference type="FunFam" id="3.40.50.300:FF:000163">
    <property type="entry name" value="Multidrug resistance-associated protein member 4"/>
    <property type="match status" value="1"/>
</dbReference>
<keyword evidence="5" id="KW-0547">Nucleotide-binding</keyword>
<dbReference type="Gene3D" id="1.20.1560.10">
    <property type="entry name" value="ABC transporter type 1, transmembrane domain"/>
    <property type="match status" value="2"/>
</dbReference>
<dbReference type="PROSITE" id="PS50929">
    <property type="entry name" value="ABC_TM1F"/>
    <property type="match status" value="2"/>
</dbReference>
<evidence type="ECO:0000259" key="12">
    <source>
        <dbReference type="PROSITE" id="PS50929"/>
    </source>
</evidence>
<dbReference type="InterPro" id="IPR011527">
    <property type="entry name" value="ABC1_TM_dom"/>
</dbReference>
<comment type="subcellular location">
    <subcellularLocation>
        <location evidence="1">Membrane</location>
        <topology evidence="1">Multi-pass membrane protein</topology>
    </subcellularLocation>
</comment>
<keyword evidence="14" id="KW-1185">Reference proteome</keyword>
<feature type="non-terminal residue" evidence="13">
    <location>
        <position position="1"/>
    </location>
</feature>
<feature type="transmembrane region" description="Helical" evidence="10">
    <location>
        <begin position="312"/>
        <end position="330"/>
    </location>
</feature>
<evidence type="ECO:0000256" key="7">
    <source>
        <dbReference type="ARBA" id="ARBA00022989"/>
    </source>
</evidence>
<feature type="domain" description="ABC transporter" evidence="11">
    <location>
        <begin position="521"/>
        <end position="740"/>
    </location>
</feature>
<comment type="caution">
    <text evidence="13">The sequence shown here is derived from an EMBL/GenBank/DDBJ whole genome shotgun (WGS) entry which is preliminary data.</text>
</comment>
<evidence type="ECO:0000256" key="6">
    <source>
        <dbReference type="ARBA" id="ARBA00022840"/>
    </source>
</evidence>
<feature type="transmembrane region" description="Helical" evidence="10">
    <location>
        <begin position="211"/>
        <end position="234"/>
    </location>
</feature>
<dbReference type="Proteomes" id="UP000502823">
    <property type="component" value="Unassembled WGS sequence"/>
</dbReference>
<dbReference type="GO" id="GO:0016887">
    <property type="term" value="F:ATP hydrolysis activity"/>
    <property type="evidence" value="ECO:0007669"/>
    <property type="project" value="InterPro"/>
</dbReference>
<dbReference type="InterPro" id="IPR036640">
    <property type="entry name" value="ABC1_TM_sf"/>
</dbReference>
<feature type="transmembrane region" description="Helical" evidence="10">
    <location>
        <begin position="902"/>
        <end position="934"/>
    </location>
</feature>
<keyword evidence="2" id="KW-0813">Transport</keyword>
<keyword evidence="6" id="KW-0067">ATP-binding</keyword>
<proteinExistence type="predicted"/>
<feature type="region of interest" description="Disordered" evidence="9">
    <location>
        <begin position="495"/>
        <end position="518"/>
    </location>
</feature>
<dbReference type="PANTHER" id="PTHR24223">
    <property type="entry name" value="ATP-BINDING CASSETTE SUB-FAMILY C"/>
    <property type="match status" value="1"/>
</dbReference>
<dbReference type="Pfam" id="PF00664">
    <property type="entry name" value="ABC_membrane"/>
    <property type="match status" value="2"/>
</dbReference>
<feature type="transmembrane region" description="Helical" evidence="10">
    <location>
        <begin position="283"/>
        <end position="306"/>
    </location>
</feature>
<dbReference type="InterPro" id="IPR003593">
    <property type="entry name" value="AAA+_ATPase"/>
</dbReference>
<dbReference type="EMBL" id="BLKM01005782">
    <property type="protein sequence ID" value="GFG35474.1"/>
    <property type="molecule type" value="Genomic_DNA"/>
</dbReference>
<dbReference type="InterPro" id="IPR003439">
    <property type="entry name" value="ABC_transporter-like_ATP-bd"/>
</dbReference>
<dbReference type="CDD" id="cd03250">
    <property type="entry name" value="ABCC_MRP_domain1"/>
    <property type="match status" value="1"/>
</dbReference>
<organism evidence="13 14">
    <name type="scientific">Coptotermes formosanus</name>
    <name type="common">Formosan subterranean termite</name>
    <dbReference type="NCBI Taxonomy" id="36987"/>
    <lineage>
        <taxon>Eukaryota</taxon>
        <taxon>Metazoa</taxon>
        <taxon>Ecdysozoa</taxon>
        <taxon>Arthropoda</taxon>
        <taxon>Hexapoda</taxon>
        <taxon>Insecta</taxon>
        <taxon>Pterygota</taxon>
        <taxon>Neoptera</taxon>
        <taxon>Polyneoptera</taxon>
        <taxon>Dictyoptera</taxon>
        <taxon>Blattodea</taxon>
        <taxon>Blattoidea</taxon>
        <taxon>Termitoidae</taxon>
        <taxon>Rhinotermitidae</taxon>
        <taxon>Coptotermes</taxon>
    </lineage>
</organism>
<dbReference type="OrthoDB" id="8174258at2759"/>
<evidence type="ECO:0000256" key="1">
    <source>
        <dbReference type="ARBA" id="ARBA00004141"/>
    </source>
</evidence>
<feature type="transmembrane region" description="Helical" evidence="10">
    <location>
        <begin position="816"/>
        <end position="845"/>
    </location>
</feature>
<protein>
    <recommendedName>
        <fullName evidence="15">ABC transporter domain-containing protein</fullName>
    </recommendedName>
</protein>
<keyword evidence="8 10" id="KW-0472">Membrane</keyword>
<reference evidence="14" key="1">
    <citation type="submission" date="2020-01" db="EMBL/GenBank/DDBJ databases">
        <title>Draft genome sequence of the Termite Coptotermes fromosanus.</title>
        <authorList>
            <person name="Itakura S."/>
            <person name="Yosikawa Y."/>
            <person name="Umezawa K."/>
        </authorList>
    </citation>
    <scope>NUCLEOTIDE SEQUENCE [LARGE SCALE GENOMIC DNA]</scope>
</reference>
<feature type="region of interest" description="Disordered" evidence="9">
    <location>
        <begin position="1"/>
        <end position="26"/>
    </location>
</feature>
<dbReference type="SMART" id="SM00382">
    <property type="entry name" value="AAA"/>
    <property type="match status" value="2"/>
</dbReference>
<feature type="domain" description="ABC transmembrane type-1" evidence="12">
    <location>
        <begin position="794"/>
        <end position="1026"/>
    </location>
</feature>
<keyword evidence="3 10" id="KW-0812">Transmembrane</keyword>
<dbReference type="InterPro" id="IPR050173">
    <property type="entry name" value="ABC_transporter_C-like"/>
</dbReference>
<feature type="transmembrane region" description="Helical" evidence="10">
    <location>
        <begin position="389"/>
        <end position="411"/>
    </location>
</feature>
<dbReference type="SUPFAM" id="SSF90123">
    <property type="entry name" value="ABC transporter transmembrane region"/>
    <property type="match status" value="2"/>
</dbReference>
<dbReference type="GO" id="GO:0140359">
    <property type="term" value="F:ABC-type transporter activity"/>
    <property type="evidence" value="ECO:0007669"/>
    <property type="project" value="InterPro"/>
</dbReference>
<dbReference type="PANTHER" id="PTHR24223:SF447">
    <property type="entry name" value="MULTIDRUG RESISTANCE-ASSOCIATED PROTEIN 5"/>
    <property type="match status" value="1"/>
</dbReference>
<evidence type="ECO:0000313" key="13">
    <source>
        <dbReference type="EMBL" id="GFG35474.1"/>
    </source>
</evidence>
<gene>
    <name evidence="13" type="ORF">Cfor_00118</name>
</gene>
<evidence type="ECO:0008006" key="15">
    <source>
        <dbReference type="Google" id="ProtNLM"/>
    </source>
</evidence>
<evidence type="ECO:0000256" key="8">
    <source>
        <dbReference type="ARBA" id="ARBA00023136"/>
    </source>
</evidence>
<dbReference type="FunFam" id="3.40.50.300:FF:000973">
    <property type="entry name" value="Multidrug resistance-associated protein 4"/>
    <property type="match status" value="1"/>
</dbReference>
<feature type="compositionally biased region" description="Basic residues" evidence="9">
    <location>
        <begin position="501"/>
        <end position="514"/>
    </location>
</feature>
<feature type="transmembrane region" description="Helical" evidence="10">
    <location>
        <begin position="866"/>
        <end position="882"/>
    </location>
</feature>
<dbReference type="SUPFAM" id="SSF52540">
    <property type="entry name" value="P-loop containing nucleoside triphosphate hydrolases"/>
    <property type="match status" value="2"/>
</dbReference>
<dbReference type="Pfam" id="PF00005">
    <property type="entry name" value="ABC_tran"/>
    <property type="match status" value="2"/>
</dbReference>
<dbReference type="Gene3D" id="3.40.50.300">
    <property type="entry name" value="P-loop containing nucleotide triphosphate hydrolases"/>
    <property type="match status" value="2"/>
</dbReference>
<dbReference type="GO" id="GO:0005524">
    <property type="term" value="F:ATP binding"/>
    <property type="evidence" value="ECO:0007669"/>
    <property type="project" value="UniProtKB-KW"/>
</dbReference>
<evidence type="ECO:0000256" key="10">
    <source>
        <dbReference type="SAM" id="Phobius"/>
    </source>
</evidence>
<evidence type="ECO:0000313" key="14">
    <source>
        <dbReference type="Proteomes" id="UP000502823"/>
    </source>
</evidence>
<dbReference type="PROSITE" id="PS00211">
    <property type="entry name" value="ABC_TRANSPORTER_1"/>
    <property type="match status" value="2"/>
</dbReference>
<evidence type="ECO:0000256" key="9">
    <source>
        <dbReference type="SAM" id="MobiDB-lite"/>
    </source>
</evidence>
<sequence>STDGSSIVEHKHGDSPPVPPRVHLPTKAPTVRYVPNSGWSRYGSALQTLVPFRRTRGYSRTIPVDKVGLVSYATFNWLWSTVGKIDESNPPTCSSLDSCDINGQRLHYIWREEGVRTGQLASSMFTVMWRFVRTRVIIAVLIYVLGIAFRIQGPVICLRQFLVALNCSADTNDGNCTNKTAANNGSKNICDGNSRCKAASEGTSEMQALSWAVGLIVTELVSVLLIAWSLSIIYRTATRLRSASMALIYKKLVHLSNLHTISTQQMISLLGTDGQKLYEAVSYGFHIITAPIIFLSCVGSCIFILKSSRLDAVITMSVFLVTCPLLYVLVRLASHLSARAAAFCTQRLRLVHEMLLHIRLVKMTMWEGVLLQRLTGTRRQELGCTRRQYLCDGFCTSVIHIIPVLAFVLFLSSSTNPHLKASEVFPVLALFFGPMKDSLYRFWLGMKKVSDACQSLERFKAVMLLTEADTFTEKPINRLMALNISNAKFVWGSVGEERKGQQPKKKRKKSQSKRRVSDRTFEMHRLAEFDLEVKPALVDITLLAPKGKLIGICGAPKCGKSSLLLAVLGHLRQMCGQVLRDGNCAYVGQRPWIWMASIRDNIVFKEPFHHKRYYNAVHNCALNEDIDKLPHHDDTQIDETGLSPGQKQRIALARALYSSRDIYLLDNPLSMVDADTAAVVFDRCILKALQGRTVILATQQVQFVTRCDEVYFMRNGKIVQSGTHESLMQHCPEYSSLIKTCTHENAKKYFVEPSRRHASVSSVTEFISQNIIQTDSISVWPFHVNGEDAERLDLVDLHSTGSVRTYVAYLGSVCSYMWIVCGLLSQLLYSACLFGIPTYMLLVVVGVSERVHNSWFKKLCRAPLEFFQASSAMMCVLNLFSLNVQDIDMKLPLSIEQLLVNVSFFFCVMSVLLYISTYSLAVILFAVLVSLVILGRPHRKWLLKLHGIEELSRVPLYQHVLTTITGRTTIQAFAKDKDFIADFTRKCDDNATCIYLLSAASCWLAIRVQVIAAITTGLVAVVLVFTKPVLGTDSQLDYFAGLALMITLQVGSWLLCILQSVAESEARLRTFAESSRCIEGIESEGETMKTKQKLLPANWPTDGSITFEDVETVGSPGFIQGLKGMSFQIETGQKIGVVGLPGSGKKLLVDTLFRLVGVKHGRILIGGTDVTYVPLQKLRSKMAIVAQDPVLFAGTIRLNIDPHNMYSDVEVWESLQKVNLHERIEKLPHQLNTPVDRDGDRLSAGDRQLLSLARASLRNVKVLVLEEPLATFGEDLDVVLNDVAWNLFPTATVLTIAHQMKYVVHCQKIMVVDGGKVVEFDTPAKLYRNRKSYLSRMISASMGNLFETEL</sequence>
<feature type="domain" description="ABC transmembrane type-1" evidence="12">
    <location>
        <begin position="199"/>
        <end position="411"/>
    </location>
</feature>
<evidence type="ECO:0000256" key="2">
    <source>
        <dbReference type="ARBA" id="ARBA00022448"/>
    </source>
</evidence>
<evidence type="ECO:0000256" key="4">
    <source>
        <dbReference type="ARBA" id="ARBA00022737"/>
    </source>
</evidence>
<feature type="transmembrane region" description="Helical" evidence="10">
    <location>
        <begin position="132"/>
        <end position="151"/>
    </location>
</feature>
<dbReference type="InterPro" id="IPR017871">
    <property type="entry name" value="ABC_transporter-like_CS"/>
</dbReference>
<dbReference type="GO" id="GO:0016020">
    <property type="term" value="C:membrane"/>
    <property type="evidence" value="ECO:0007669"/>
    <property type="project" value="UniProtKB-SubCell"/>
</dbReference>
<dbReference type="InParanoid" id="A0A6L2PTC5"/>
<dbReference type="PROSITE" id="PS50893">
    <property type="entry name" value="ABC_TRANSPORTER_2"/>
    <property type="match status" value="2"/>
</dbReference>
<evidence type="ECO:0000256" key="3">
    <source>
        <dbReference type="ARBA" id="ARBA00022692"/>
    </source>
</evidence>
<name>A0A6L2PTC5_COPFO</name>